<name>A0A0C2VYA1_AMAMK</name>
<sequence length="103" mass="11782">IPNSILVKINRKPTVAEMWDWIVVEFTEKSMSMQAHLHAEFMSMCYTKGADLRTEFNRVLLKHDELSNAHVSVSKMSIVLSFTTSYLPNSPCGFQAYPLSRNN</sequence>
<reference evidence="1 2" key="1">
    <citation type="submission" date="2014-04" db="EMBL/GenBank/DDBJ databases">
        <title>Evolutionary Origins and Diversification of the Mycorrhizal Mutualists.</title>
        <authorList>
            <consortium name="DOE Joint Genome Institute"/>
            <consortium name="Mycorrhizal Genomics Consortium"/>
            <person name="Kohler A."/>
            <person name="Kuo A."/>
            <person name="Nagy L.G."/>
            <person name="Floudas D."/>
            <person name="Copeland A."/>
            <person name="Barry K.W."/>
            <person name="Cichocki N."/>
            <person name="Veneault-Fourrey C."/>
            <person name="LaButti K."/>
            <person name="Lindquist E.A."/>
            <person name="Lipzen A."/>
            <person name="Lundell T."/>
            <person name="Morin E."/>
            <person name="Murat C."/>
            <person name="Riley R."/>
            <person name="Ohm R."/>
            <person name="Sun H."/>
            <person name="Tunlid A."/>
            <person name="Henrissat B."/>
            <person name="Grigoriev I.V."/>
            <person name="Hibbett D.S."/>
            <person name="Martin F."/>
        </authorList>
    </citation>
    <scope>NUCLEOTIDE SEQUENCE [LARGE SCALE GENOMIC DNA]</scope>
    <source>
        <strain evidence="1 2">Koide BX008</strain>
    </source>
</reference>
<protein>
    <submittedName>
        <fullName evidence="1">Uncharacterized protein</fullName>
    </submittedName>
</protein>
<evidence type="ECO:0000313" key="2">
    <source>
        <dbReference type="Proteomes" id="UP000054549"/>
    </source>
</evidence>
<dbReference type="InParanoid" id="A0A0C2VYA1"/>
<feature type="non-terminal residue" evidence="1">
    <location>
        <position position="1"/>
    </location>
</feature>
<keyword evidence="2" id="KW-1185">Reference proteome</keyword>
<gene>
    <name evidence="1" type="ORF">M378DRAFT_93483</name>
</gene>
<dbReference type="Proteomes" id="UP000054549">
    <property type="component" value="Unassembled WGS sequence"/>
</dbReference>
<evidence type="ECO:0000313" key="1">
    <source>
        <dbReference type="EMBL" id="KIL53827.1"/>
    </source>
</evidence>
<dbReference type="AlphaFoldDB" id="A0A0C2VYA1"/>
<organism evidence="1 2">
    <name type="scientific">Amanita muscaria (strain Koide BX008)</name>
    <dbReference type="NCBI Taxonomy" id="946122"/>
    <lineage>
        <taxon>Eukaryota</taxon>
        <taxon>Fungi</taxon>
        <taxon>Dikarya</taxon>
        <taxon>Basidiomycota</taxon>
        <taxon>Agaricomycotina</taxon>
        <taxon>Agaricomycetes</taxon>
        <taxon>Agaricomycetidae</taxon>
        <taxon>Agaricales</taxon>
        <taxon>Pluteineae</taxon>
        <taxon>Amanitaceae</taxon>
        <taxon>Amanita</taxon>
    </lineage>
</organism>
<dbReference type="HOGENOM" id="CLU_2270037_0_0_1"/>
<proteinExistence type="predicted"/>
<dbReference type="Pfam" id="PF14223">
    <property type="entry name" value="Retrotran_gag_2"/>
    <property type="match status" value="1"/>
</dbReference>
<accession>A0A0C2VYA1</accession>
<dbReference type="EMBL" id="KN819232">
    <property type="protein sequence ID" value="KIL53827.1"/>
    <property type="molecule type" value="Genomic_DNA"/>
</dbReference>